<keyword evidence="3" id="KW-1185">Reference proteome</keyword>
<evidence type="ECO:0000313" key="3">
    <source>
        <dbReference type="Proteomes" id="UP001176478"/>
    </source>
</evidence>
<evidence type="ECO:0000256" key="1">
    <source>
        <dbReference type="SAM" id="MobiDB-lite"/>
    </source>
</evidence>
<comment type="caution">
    <text evidence="2">The sequence shown here is derived from an EMBL/GenBank/DDBJ whole genome shotgun (WGS) entry which is preliminary data.</text>
</comment>
<proteinExistence type="predicted"/>
<protein>
    <submittedName>
        <fullName evidence="2">Uncharacterized protein</fullName>
    </submittedName>
</protein>
<dbReference type="EMBL" id="JAUQTG010000018">
    <property type="protein sequence ID" value="MDO7858742.1"/>
    <property type="molecule type" value="Genomic_DNA"/>
</dbReference>
<evidence type="ECO:0000313" key="2">
    <source>
        <dbReference type="EMBL" id="MDO7858742.1"/>
    </source>
</evidence>
<organism evidence="2 3">
    <name type="scientific">Providencia huashanensis</name>
    <dbReference type="NCBI Taxonomy" id="3037798"/>
    <lineage>
        <taxon>Bacteria</taxon>
        <taxon>Pseudomonadati</taxon>
        <taxon>Pseudomonadota</taxon>
        <taxon>Gammaproteobacteria</taxon>
        <taxon>Enterobacterales</taxon>
        <taxon>Morganellaceae</taxon>
        <taxon>Providencia</taxon>
    </lineage>
</organism>
<feature type="region of interest" description="Disordered" evidence="1">
    <location>
        <begin position="1"/>
        <end position="36"/>
    </location>
</feature>
<reference evidence="2" key="2">
    <citation type="journal article" date="2024" name="Int. J. Antimicrob. Agents">
        <title>Identification of a novel Providencia species showing multi-drug-resistant in three patients with hospital-acquired infection.</title>
        <authorList>
            <person name="Yang W."/>
            <person name="Chen J."/>
            <person name="Yang F."/>
            <person name="Ji P."/>
            <person name="Shen S."/>
            <person name="Yin D."/>
            <person name="Hu F."/>
        </authorList>
    </citation>
    <scope>NUCLEOTIDE SEQUENCE</scope>
    <source>
        <strain evidence="2">CRE-138-0111</strain>
    </source>
</reference>
<accession>A0ABT9AZI7</accession>
<reference evidence="2" key="1">
    <citation type="submission" date="2023-07" db="EMBL/GenBank/DDBJ databases">
        <authorList>
            <person name="Yang W."/>
            <person name="Chen J."/>
            <person name="Ji P."/>
            <person name="Hu F."/>
        </authorList>
    </citation>
    <scope>NUCLEOTIDE SEQUENCE</scope>
    <source>
        <strain evidence="2">CRE-138-0111</strain>
    </source>
</reference>
<name>A0ABT9AZI7_9GAMM</name>
<sequence>MKERRRQSVLEARVTAKPADDMGHAPDMPEFDKRNDEKRKNVVSLLKRKKGESKWIEQLPFIKEQFCLSIVVTL</sequence>
<dbReference type="Proteomes" id="UP001176478">
    <property type="component" value="Unassembled WGS sequence"/>
</dbReference>
<gene>
    <name evidence="2" type="ORF">Q5E86_20860</name>
</gene>